<keyword evidence="2" id="KW-1185">Reference proteome</keyword>
<evidence type="ECO:0000313" key="1">
    <source>
        <dbReference type="EMBL" id="MCT7968995.1"/>
    </source>
</evidence>
<dbReference type="Proteomes" id="UP001525890">
    <property type="component" value="Unassembled WGS sequence"/>
</dbReference>
<comment type="caution">
    <text evidence="1">The sequence shown here is derived from an EMBL/GenBank/DDBJ whole genome shotgun (WGS) entry which is preliminary data.</text>
</comment>
<sequence>MDYLDDEQIKQEIFRKYKYALKGLRVDLGRADVVEALDQCFDDFESILQTFILWAIYREKEDNKPLQYPSAGLVQALQERWISRNLNASWSDEILADPRFESPGTTWWKAAEEGLGRDVRGRLIADVVEEVHPYVLFRNGLTLRLAVAMDWEWSQIRDYGERETRPQAASLTRMIG</sequence>
<proteinExistence type="predicted"/>
<evidence type="ECO:0000313" key="2">
    <source>
        <dbReference type="Proteomes" id="UP001525890"/>
    </source>
</evidence>
<protein>
    <submittedName>
        <fullName evidence="1">Uncharacterized protein</fullName>
    </submittedName>
</protein>
<reference evidence="1 2" key="1">
    <citation type="journal article" date="2022" name="Front. Microbiol.">
        <title>High genomic differentiation and limited gene flow indicate recent cryptic speciation within the genus Laspinema (cyanobacteria).</title>
        <authorList>
            <person name="Stanojkovic A."/>
            <person name="Skoupy S."/>
            <person name="Skaloud P."/>
            <person name="Dvorak P."/>
        </authorList>
    </citation>
    <scope>NUCLEOTIDE SEQUENCE [LARGE SCALE GENOMIC DNA]</scope>
    <source>
        <strain evidence="1 2">D2a</strain>
    </source>
</reference>
<gene>
    <name evidence="1" type="ORF">NG799_22030</name>
</gene>
<accession>A0ABT2MW95</accession>
<dbReference type="RefSeq" id="WP_368008477.1">
    <property type="nucleotide sequence ID" value="NZ_JAMXFF010000040.1"/>
</dbReference>
<organism evidence="1 2">
    <name type="scientific">Laspinema palackyanum D2a</name>
    <dbReference type="NCBI Taxonomy" id="2953684"/>
    <lineage>
        <taxon>Bacteria</taxon>
        <taxon>Bacillati</taxon>
        <taxon>Cyanobacteriota</taxon>
        <taxon>Cyanophyceae</taxon>
        <taxon>Oscillatoriophycideae</taxon>
        <taxon>Oscillatoriales</taxon>
        <taxon>Laspinemataceae</taxon>
        <taxon>Laspinema</taxon>
        <taxon>Laspinema palackyanum</taxon>
    </lineage>
</organism>
<dbReference type="EMBL" id="JAMXFF010000040">
    <property type="protein sequence ID" value="MCT7968995.1"/>
    <property type="molecule type" value="Genomic_DNA"/>
</dbReference>
<name>A0ABT2MW95_9CYAN</name>